<dbReference type="InterPro" id="IPR029058">
    <property type="entry name" value="AB_hydrolase_fold"/>
</dbReference>
<name>A0AAN7B081_9PEZI</name>
<keyword evidence="6" id="KW-1185">Reference proteome</keyword>
<dbReference type="AlphaFoldDB" id="A0AAN7B081"/>
<feature type="signal peptide" evidence="3">
    <location>
        <begin position="1"/>
        <end position="20"/>
    </location>
</feature>
<evidence type="ECO:0000313" key="6">
    <source>
        <dbReference type="Proteomes" id="UP001301769"/>
    </source>
</evidence>
<comment type="similarity">
    <text evidence="1">Belongs to the type-B carboxylesterase/lipase family.</text>
</comment>
<dbReference type="InterPro" id="IPR002018">
    <property type="entry name" value="CarbesteraseB"/>
</dbReference>
<dbReference type="GO" id="GO:0052689">
    <property type="term" value="F:carboxylic ester hydrolase activity"/>
    <property type="evidence" value="ECO:0007669"/>
    <property type="project" value="TreeGrafter"/>
</dbReference>
<dbReference type="Proteomes" id="UP001301769">
    <property type="component" value="Unassembled WGS sequence"/>
</dbReference>
<dbReference type="Pfam" id="PF00135">
    <property type="entry name" value="COesterase"/>
    <property type="match status" value="1"/>
</dbReference>
<sequence length="157" mass="17393">MGIWVSSFTAALASIGSTSASSLKVRTTSGTYTGLVNSTSAPDVNQWLGIPYAQPPIGPLRFMTPEPAPDYGNSLTAKSYKPVCFQNSGAKSSIYWQLIPEFLNRDGESEDCLYFNMMDGTLRKICDVPGCLRDIHENAVPCPPCTDFSEWIRRRRW</sequence>
<dbReference type="PANTHER" id="PTHR43918">
    <property type="entry name" value="ACETYLCHOLINESTERASE"/>
    <property type="match status" value="1"/>
</dbReference>
<reference evidence="5" key="1">
    <citation type="journal article" date="2023" name="Mol. Phylogenet. Evol.">
        <title>Genome-scale phylogeny and comparative genomics of the fungal order Sordariales.</title>
        <authorList>
            <person name="Hensen N."/>
            <person name="Bonometti L."/>
            <person name="Westerberg I."/>
            <person name="Brannstrom I.O."/>
            <person name="Guillou S."/>
            <person name="Cros-Aarteil S."/>
            <person name="Calhoun S."/>
            <person name="Haridas S."/>
            <person name="Kuo A."/>
            <person name="Mondo S."/>
            <person name="Pangilinan J."/>
            <person name="Riley R."/>
            <person name="LaButti K."/>
            <person name="Andreopoulos B."/>
            <person name="Lipzen A."/>
            <person name="Chen C."/>
            <person name="Yan M."/>
            <person name="Daum C."/>
            <person name="Ng V."/>
            <person name="Clum A."/>
            <person name="Steindorff A."/>
            <person name="Ohm R.A."/>
            <person name="Martin F."/>
            <person name="Silar P."/>
            <person name="Natvig D.O."/>
            <person name="Lalanne C."/>
            <person name="Gautier V."/>
            <person name="Ament-Velasquez S.L."/>
            <person name="Kruys A."/>
            <person name="Hutchinson M.I."/>
            <person name="Powell A.J."/>
            <person name="Barry K."/>
            <person name="Miller A.N."/>
            <person name="Grigoriev I.V."/>
            <person name="Debuchy R."/>
            <person name="Gladieux P."/>
            <person name="Hiltunen Thoren M."/>
            <person name="Johannesson H."/>
        </authorList>
    </citation>
    <scope>NUCLEOTIDE SEQUENCE</scope>
    <source>
        <strain evidence="5">PSN293</strain>
    </source>
</reference>
<dbReference type="PANTHER" id="PTHR43918:SF4">
    <property type="entry name" value="CARBOXYLIC ESTER HYDROLASE"/>
    <property type="match status" value="1"/>
</dbReference>
<comment type="caution">
    <text evidence="5">The sequence shown here is derived from an EMBL/GenBank/DDBJ whole genome shotgun (WGS) entry which is preliminary data.</text>
</comment>
<dbReference type="SUPFAM" id="SSF53474">
    <property type="entry name" value="alpha/beta-Hydrolases"/>
    <property type="match status" value="1"/>
</dbReference>
<keyword evidence="2" id="KW-0378">Hydrolase</keyword>
<dbReference type="EMBL" id="MU858513">
    <property type="protein sequence ID" value="KAK4206093.1"/>
    <property type="molecule type" value="Genomic_DNA"/>
</dbReference>
<feature type="domain" description="Carboxylesterase type B" evidence="4">
    <location>
        <begin position="22"/>
        <end position="117"/>
    </location>
</feature>
<evidence type="ECO:0000256" key="2">
    <source>
        <dbReference type="ARBA" id="ARBA00022801"/>
    </source>
</evidence>
<dbReference type="Gene3D" id="3.40.50.1820">
    <property type="entry name" value="alpha/beta hydrolase"/>
    <property type="match status" value="1"/>
</dbReference>
<gene>
    <name evidence="5" type="ORF">QBC37DRAFT_435426</name>
</gene>
<protein>
    <submittedName>
        <fullName evidence="5">Carboxylesterase family-domain-containing protein</fullName>
    </submittedName>
</protein>
<feature type="chain" id="PRO_5042874051" evidence="3">
    <location>
        <begin position="21"/>
        <end position="157"/>
    </location>
</feature>
<accession>A0AAN7B081</accession>
<evidence type="ECO:0000256" key="3">
    <source>
        <dbReference type="SAM" id="SignalP"/>
    </source>
</evidence>
<dbReference type="InterPro" id="IPR050654">
    <property type="entry name" value="AChE-related_enzymes"/>
</dbReference>
<evidence type="ECO:0000256" key="1">
    <source>
        <dbReference type="ARBA" id="ARBA00005964"/>
    </source>
</evidence>
<organism evidence="5 6">
    <name type="scientific">Rhypophila decipiens</name>
    <dbReference type="NCBI Taxonomy" id="261697"/>
    <lineage>
        <taxon>Eukaryota</taxon>
        <taxon>Fungi</taxon>
        <taxon>Dikarya</taxon>
        <taxon>Ascomycota</taxon>
        <taxon>Pezizomycotina</taxon>
        <taxon>Sordariomycetes</taxon>
        <taxon>Sordariomycetidae</taxon>
        <taxon>Sordariales</taxon>
        <taxon>Naviculisporaceae</taxon>
        <taxon>Rhypophila</taxon>
    </lineage>
</organism>
<evidence type="ECO:0000313" key="5">
    <source>
        <dbReference type="EMBL" id="KAK4206093.1"/>
    </source>
</evidence>
<keyword evidence="3" id="KW-0732">Signal</keyword>
<evidence type="ECO:0000259" key="4">
    <source>
        <dbReference type="Pfam" id="PF00135"/>
    </source>
</evidence>
<proteinExistence type="inferred from homology"/>
<reference evidence="5" key="2">
    <citation type="submission" date="2023-05" db="EMBL/GenBank/DDBJ databases">
        <authorList>
            <consortium name="Lawrence Berkeley National Laboratory"/>
            <person name="Steindorff A."/>
            <person name="Hensen N."/>
            <person name="Bonometti L."/>
            <person name="Westerberg I."/>
            <person name="Brannstrom I.O."/>
            <person name="Guillou S."/>
            <person name="Cros-Aarteil S."/>
            <person name="Calhoun S."/>
            <person name="Haridas S."/>
            <person name="Kuo A."/>
            <person name="Mondo S."/>
            <person name="Pangilinan J."/>
            <person name="Riley R."/>
            <person name="Labutti K."/>
            <person name="Andreopoulos B."/>
            <person name="Lipzen A."/>
            <person name="Chen C."/>
            <person name="Yanf M."/>
            <person name="Daum C."/>
            <person name="Ng V."/>
            <person name="Clum A."/>
            <person name="Ohm R."/>
            <person name="Martin F."/>
            <person name="Silar P."/>
            <person name="Natvig D."/>
            <person name="Lalanne C."/>
            <person name="Gautier V."/>
            <person name="Ament-Velasquez S.L."/>
            <person name="Kruys A."/>
            <person name="Hutchinson M.I."/>
            <person name="Powell A.J."/>
            <person name="Barry K."/>
            <person name="Miller A.N."/>
            <person name="Grigoriev I.V."/>
            <person name="Debuchy R."/>
            <person name="Gladieux P."/>
            <person name="Thoren M.H."/>
            <person name="Johannesson H."/>
        </authorList>
    </citation>
    <scope>NUCLEOTIDE SEQUENCE</scope>
    <source>
        <strain evidence="5">PSN293</strain>
    </source>
</reference>